<comment type="caution">
    <text evidence="1">The sequence shown here is derived from an EMBL/GenBank/DDBJ whole genome shotgun (WGS) entry which is preliminary data.</text>
</comment>
<dbReference type="EMBL" id="SWJQ01000038">
    <property type="protein sequence ID" value="TRZ24839.1"/>
    <property type="molecule type" value="Genomic_DNA"/>
</dbReference>
<dbReference type="AlphaFoldDB" id="A0A8K1GT11"/>
<protein>
    <submittedName>
        <fullName evidence="1">Uncharacterized protein</fullName>
    </submittedName>
</protein>
<sequence length="152" mass="16903">MSDRDNGIECTFSKFAGKIKLRGAGWDEGSTWRMGCLRDLDKVKKWPHRNLMSSCTWVRTVPAIKTGRAKVIQGSSAKKNLGVAMDEKVDGCELQMCTHSPETQQCPGLHPKHRGQQGREGTLPLCSALVRPNWSTASALSPQHRKDMDLLE</sequence>
<evidence type="ECO:0000313" key="2">
    <source>
        <dbReference type="Proteomes" id="UP000796761"/>
    </source>
</evidence>
<proteinExistence type="predicted"/>
<reference evidence="1" key="1">
    <citation type="submission" date="2019-04" db="EMBL/GenBank/DDBJ databases">
        <title>Genome assembly of Zosterops borbonicus 15179.</title>
        <authorList>
            <person name="Leroy T."/>
            <person name="Anselmetti Y."/>
            <person name="Tilak M.-K."/>
            <person name="Nabholz B."/>
        </authorList>
    </citation>
    <scope>NUCLEOTIDE SEQUENCE</scope>
    <source>
        <strain evidence="1">HGM_15179</strain>
        <tissue evidence="1">Muscle</tissue>
    </source>
</reference>
<keyword evidence="2" id="KW-1185">Reference proteome</keyword>
<name>A0A8K1GT11_9PASS</name>
<gene>
    <name evidence="1" type="ORF">HGM15179_002257</name>
</gene>
<accession>A0A8K1GT11</accession>
<dbReference type="Proteomes" id="UP000796761">
    <property type="component" value="Unassembled WGS sequence"/>
</dbReference>
<evidence type="ECO:0000313" key="1">
    <source>
        <dbReference type="EMBL" id="TRZ24839.1"/>
    </source>
</evidence>
<dbReference type="OrthoDB" id="10056483at2759"/>
<organism evidence="1 2">
    <name type="scientific">Zosterops borbonicus</name>
    <dbReference type="NCBI Taxonomy" id="364589"/>
    <lineage>
        <taxon>Eukaryota</taxon>
        <taxon>Metazoa</taxon>
        <taxon>Chordata</taxon>
        <taxon>Craniata</taxon>
        <taxon>Vertebrata</taxon>
        <taxon>Euteleostomi</taxon>
        <taxon>Archelosauria</taxon>
        <taxon>Archosauria</taxon>
        <taxon>Dinosauria</taxon>
        <taxon>Saurischia</taxon>
        <taxon>Theropoda</taxon>
        <taxon>Coelurosauria</taxon>
        <taxon>Aves</taxon>
        <taxon>Neognathae</taxon>
        <taxon>Neoaves</taxon>
        <taxon>Telluraves</taxon>
        <taxon>Australaves</taxon>
        <taxon>Passeriformes</taxon>
        <taxon>Sylvioidea</taxon>
        <taxon>Zosteropidae</taxon>
        <taxon>Zosterops</taxon>
    </lineage>
</organism>